<keyword evidence="3" id="KW-1185">Reference proteome</keyword>
<organism evidence="2 3">
    <name type="scientific">Nocardia colli</name>
    <dbReference type="NCBI Taxonomy" id="2545717"/>
    <lineage>
        <taxon>Bacteria</taxon>
        <taxon>Bacillati</taxon>
        <taxon>Actinomycetota</taxon>
        <taxon>Actinomycetes</taxon>
        <taxon>Mycobacteriales</taxon>
        <taxon>Nocardiaceae</taxon>
        <taxon>Nocardia</taxon>
    </lineage>
</organism>
<accession>A0A5N0E7W5</accession>
<protein>
    <recommendedName>
        <fullName evidence="4">SprT-like domain-containing protein</fullName>
    </recommendedName>
</protein>
<feature type="region of interest" description="Disordered" evidence="1">
    <location>
        <begin position="161"/>
        <end position="190"/>
    </location>
</feature>
<feature type="compositionally biased region" description="Basic and acidic residues" evidence="1">
    <location>
        <begin position="179"/>
        <end position="188"/>
    </location>
</feature>
<evidence type="ECO:0000256" key="1">
    <source>
        <dbReference type="SAM" id="MobiDB-lite"/>
    </source>
</evidence>
<comment type="caution">
    <text evidence="2">The sequence shown here is derived from an EMBL/GenBank/DDBJ whole genome shotgun (WGS) entry which is preliminary data.</text>
</comment>
<proteinExistence type="predicted"/>
<evidence type="ECO:0000313" key="3">
    <source>
        <dbReference type="Proteomes" id="UP000323876"/>
    </source>
</evidence>
<gene>
    <name evidence="2" type="ORF">F3087_34030</name>
</gene>
<name>A0A5N0E7W5_9NOCA</name>
<dbReference type="RefSeq" id="WP_150406224.1">
    <property type="nucleotide sequence ID" value="NZ_VXLC01000021.1"/>
</dbReference>
<sequence length="234" mass="25356">MNAFAGTVVTTIETVWAAIRQRHPDVPDVVVAMAAGSVGSGRGVRLGQFGPDRWQRGEQWMPELFVGGEGFAQGAHDVLATMLHEAAHGVARARGIQDTSRAGTYHNARFQGIAQELGLSVTREPHRGWSATTLPDATATQYRSQIAALTGVLIARRRSEHEPPPHDLLAPGDDADATNDEKERERAPRSGRALVCACDPVRRVRAAQRTITAGRIFCGFCNEQFRIAPTTQDA</sequence>
<dbReference type="OrthoDB" id="4234112at2"/>
<dbReference type="EMBL" id="VXLC01000021">
    <property type="protein sequence ID" value="KAA8884245.1"/>
    <property type="molecule type" value="Genomic_DNA"/>
</dbReference>
<evidence type="ECO:0008006" key="4">
    <source>
        <dbReference type="Google" id="ProtNLM"/>
    </source>
</evidence>
<evidence type="ECO:0000313" key="2">
    <source>
        <dbReference type="EMBL" id="KAA8884245.1"/>
    </source>
</evidence>
<dbReference type="AlphaFoldDB" id="A0A5N0E7W5"/>
<reference evidence="2 3" key="1">
    <citation type="submission" date="2019-09" db="EMBL/GenBank/DDBJ databases">
        <authorList>
            <person name="Wang X."/>
        </authorList>
    </citation>
    <scope>NUCLEOTIDE SEQUENCE [LARGE SCALE GENOMIC DNA]</scope>
    <source>
        <strain evidence="2 3">CICC 11023</strain>
    </source>
</reference>
<dbReference type="Proteomes" id="UP000323876">
    <property type="component" value="Unassembled WGS sequence"/>
</dbReference>